<dbReference type="Pfam" id="PF08562">
    <property type="entry name" value="Crisp"/>
    <property type="match status" value="1"/>
</dbReference>
<dbReference type="Gene3D" id="3.40.33.10">
    <property type="entry name" value="CAP"/>
    <property type="match status" value="1"/>
</dbReference>
<dbReference type="SUPFAM" id="SSF57546">
    <property type="entry name" value="Crisp domain-like"/>
    <property type="match status" value="1"/>
</dbReference>
<feature type="domain" description="SCP" evidence="2">
    <location>
        <begin position="159"/>
        <end position="297"/>
    </location>
</feature>
<dbReference type="InterPro" id="IPR042076">
    <property type="entry name" value="Crisp-like_dom"/>
</dbReference>
<gene>
    <name evidence="3" type="ORF">BV898_09106</name>
</gene>
<dbReference type="InterPro" id="IPR001283">
    <property type="entry name" value="CRISP-related"/>
</dbReference>
<feature type="chain" id="PRO_5013252448" evidence="1">
    <location>
        <begin position="25"/>
        <end position="377"/>
    </location>
</feature>
<dbReference type="EMBL" id="MTYJ01000070">
    <property type="protein sequence ID" value="OQV16748.1"/>
    <property type="molecule type" value="Genomic_DNA"/>
</dbReference>
<proteinExistence type="predicted"/>
<name>A0A1W0WNG4_HYPEX</name>
<dbReference type="PRINTS" id="PR00837">
    <property type="entry name" value="V5TPXLIKE"/>
</dbReference>
<dbReference type="Pfam" id="PF00188">
    <property type="entry name" value="CAP"/>
    <property type="match status" value="1"/>
</dbReference>
<reference evidence="4" key="1">
    <citation type="submission" date="2017-01" db="EMBL/GenBank/DDBJ databases">
        <title>Comparative genomics of anhydrobiosis in the tardigrade Hypsibius dujardini.</title>
        <authorList>
            <person name="Yoshida Y."/>
            <person name="Koutsovoulos G."/>
            <person name="Laetsch D."/>
            <person name="Stevens L."/>
            <person name="Kumar S."/>
            <person name="Horikawa D."/>
            <person name="Ishino K."/>
            <person name="Komine S."/>
            <person name="Tomita M."/>
            <person name="Blaxter M."/>
            <person name="Arakawa K."/>
        </authorList>
    </citation>
    <scope>NUCLEOTIDE SEQUENCE [LARGE SCALE GENOMIC DNA]</scope>
    <source>
        <strain evidence="4">Z151</strain>
    </source>
</reference>
<sequence length="377" mass="40310">MDFFALLLLPAAVLLTCVFDSVTGGCCTSSFTLCSEELPQACKDLRDSEEQKVLVYCQEDSNPVTIQQCQHKCKSNANVGKNAVCISAAEEAAAAAKSAAVVVQNDSAPKKAPTTTTTATTTTIKTTTTTTLPPAPVATMPAAVSASGGTGNLDTSSPAVQQIILQQVNKFRMQRKAANMLKVIWDPATAKSAQAFADKCEFKITKETKNQKCGQTTAMGDGFNNWSDAFSAWMNQGNNFQFGQKPCFTAGKEYLSYTQLVWARSYQIGCAYSPCTTKGEKDPMFVCQYCPRGNINGNCQPYLEGTDQNGGVCGKCGGLGSSKCEDGLCNNPCPFENRYKECDDIITDLAMCTDPDPDPNIAGCKATCNCRASGLIY</sequence>
<keyword evidence="1" id="KW-0732">Signal</keyword>
<protein>
    <submittedName>
        <fullName evidence="3">Cysteine-rich secretory protein 3</fullName>
    </submittedName>
</protein>
<evidence type="ECO:0000259" key="2">
    <source>
        <dbReference type="SMART" id="SM00198"/>
    </source>
</evidence>
<evidence type="ECO:0000313" key="3">
    <source>
        <dbReference type="EMBL" id="OQV16748.1"/>
    </source>
</evidence>
<dbReference type="SMART" id="SM00198">
    <property type="entry name" value="SCP"/>
    <property type="match status" value="1"/>
</dbReference>
<dbReference type="GO" id="GO:0005576">
    <property type="term" value="C:extracellular region"/>
    <property type="evidence" value="ECO:0007669"/>
    <property type="project" value="InterPro"/>
</dbReference>
<dbReference type="SUPFAM" id="SSF55797">
    <property type="entry name" value="PR-1-like"/>
    <property type="match status" value="1"/>
</dbReference>
<evidence type="ECO:0000313" key="4">
    <source>
        <dbReference type="Proteomes" id="UP000192578"/>
    </source>
</evidence>
<dbReference type="Proteomes" id="UP000192578">
    <property type="component" value="Unassembled WGS sequence"/>
</dbReference>
<dbReference type="AlphaFoldDB" id="A0A1W0WNG4"/>
<evidence type="ECO:0000256" key="1">
    <source>
        <dbReference type="SAM" id="SignalP"/>
    </source>
</evidence>
<keyword evidence="4" id="KW-1185">Reference proteome</keyword>
<dbReference type="OrthoDB" id="737510at2759"/>
<organism evidence="3 4">
    <name type="scientific">Hypsibius exemplaris</name>
    <name type="common">Freshwater tardigrade</name>
    <dbReference type="NCBI Taxonomy" id="2072580"/>
    <lineage>
        <taxon>Eukaryota</taxon>
        <taxon>Metazoa</taxon>
        <taxon>Ecdysozoa</taxon>
        <taxon>Tardigrada</taxon>
        <taxon>Eutardigrada</taxon>
        <taxon>Parachela</taxon>
        <taxon>Hypsibioidea</taxon>
        <taxon>Hypsibiidae</taxon>
        <taxon>Hypsibius</taxon>
    </lineage>
</organism>
<dbReference type="InterPro" id="IPR035940">
    <property type="entry name" value="CAP_sf"/>
</dbReference>
<comment type="caution">
    <text evidence="3">The sequence shown here is derived from an EMBL/GenBank/DDBJ whole genome shotgun (WGS) entry which is preliminary data.</text>
</comment>
<dbReference type="PROSITE" id="PS01010">
    <property type="entry name" value="CRISP_2"/>
    <property type="match status" value="1"/>
</dbReference>
<accession>A0A1W0WNG4</accession>
<dbReference type="Gene3D" id="1.10.10.740">
    <property type="entry name" value="Crisp domain"/>
    <property type="match status" value="1"/>
</dbReference>
<dbReference type="PANTHER" id="PTHR10334">
    <property type="entry name" value="CYSTEINE-RICH SECRETORY PROTEIN-RELATED"/>
    <property type="match status" value="1"/>
</dbReference>
<dbReference type="InterPro" id="IPR018244">
    <property type="entry name" value="Allrgn_V5/Tpx1_CS"/>
</dbReference>
<dbReference type="InterPro" id="IPR013871">
    <property type="entry name" value="Cysteine_rich_secretory"/>
</dbReference>
<dbReference type="InterPro" id="IPR014044">
    <property type="entry name" value="CAP_dom"/>
</dbReference>
<feature type="signal peptide" evidence="1">
    <location>
        <begin position="1"/>
        <end position="24"/>
    </location>
</feature>